<evidence type="ECO:0000313" key="1">
    <source>
        <dbReference type="EMBL" id="KAI5382561.1"/>
    </source>
</evidence>
<dbReference type="Proteomes" id="UP001058974">
    <property type="component" value="Chromosome 7"/>
</dbReference>
<keyword evidence="2" id="KW-1185">Reference proteome</keyword>
<name>A0A9D4VGX2_PEA</name>
<sequence>MEDNKADESQRSSGVSSDKLAIRNLLNLDQSRSKNVSLERRWSLELGSKLLVDESSSLLVKISGKRFVEWWLWRKTVVGSFPGGDREFKVLGLMLVYQENFQNVST</sequence>
<organism evidence="1 2">
    <name type="scientific">Pisum sativum</name>
    <name type="common">Garden pea</name>
    <name type="synonym">Lathyrus oleraceus</name>
    <dbReference type="NCBI Taxonomy" id="3888"/>
    <lineage>
        <taxon>Eukaryota</taxon>
        <taxon>Viridiplantae</taxon>
        <taxon>Streptophyta</taxon>
        <taxon>Embryophyta</taxon>
        <taxon>Tracheophyta</taxon>
        <taxon>Spermatophyta</taxon>
        <taxon>Magnoliopsida</taxon>
        <taxon>eudicotyledons</taxon>
        <taxon>Gunneridae</taxon>
        <taxon>Pentapetalae</taxon>
        <taxon>rosids</taxon>
        <taxon>fabids</taxon>
        <taxon>Fabales</taxon>
        <taxon>Fabaceae</taxon>
        <taxon>Papilionoideae</taxon>
        <taxon>50 kb inversion clade</taxon>
        <taxon>NPAAA clade</taxon>
        <taxon>Hologalegina</taxon>
        <taxon>IRL clade</taxon>
        <taxon>Fabeae</taxon>
        <taxon>Lathyrus</taxon>
    </lineage>
</organism>
<dbReference type="AlphaFoldDB" id="A0A9D4VGX2"/>
<accession>A0A9D4VGX2</accession>
<dbReference type="Gramene" id="Psat07G0012100-T1">
    <property type="protein sequence ID" value="KAI5382561.1"/>
    <property type="gene ID" value="KIW84_070121"/>
</dbReference>
<evidence type="ECO:0000313" key="2">
    <source>
        <dbReference type="Proteomes" id="UP001058974"/>
    </source>
</evidence>
<comment type="caution">
    <text evidence="1">The sequence shown here is derived from an EMBL/GenBank/DDBJ whole genome shotgun (WGS) entry which is preliminary data.</text>
</comment>
<reference evidence="1 2" key="1">
    <citation type="journal article" date="2022" name="Nat. Genet.">
        <title>Improved pea reference genome and pan-genome highlight genomic features and evolutionary characteristics.</title>
        <authorList>
            <person name="Yang T."/>
            <person name="Liu R."/>
            <person name="Luo Y."/>
            <person name="Hu S."/>
            <person name="Wang D."/>
            <person name="Wang C."/>
            <person name="Pandey M.K."/>
            <person name="Ge S."/>
            <person name="Xu Q."/>
            <person name="Li N."/>
            <person name="Li G."/>
            <person name="Huang Y."/>
            <person name="Saxena R.K."/>
            <person name="Ji Y."/>
            <person name="Li M."/>
            <person name="Yan X."/>
            <person name="He Y."/>
            <person name="Liu Y."/>
            <person name="Wang X."/>
            <person name="Xiang C."/>
            <person name="Varshney R.K."/>
            <person name="Ding H."/>
            <person name="Gao S."/>
            <person name="Zong X."/>
        </authorList>
    </citation>
    <scope>NUCLEOTIDE SEQUENCE [LARGE SCALE GENOMIC DNA]</scope>
    <source>
        <strain evidence="1 2">cv. Zhongwan 6</strain>
    </source>
</reference>
<gene>
    <name evidence="1" type="ORF">KIW84_070121</name>
</gene>
<proteinExistence type="predicted"/>
<protein>
    <submittedName>
        <fullName evidence="1">Uncharacterized protein</fullName>
    </submittedName>
</protein>
<dbReference type="EMBL" id="JAMSHJ010000007">
    <property type="protein sequence ID" value="KAI5382561.1"/>
    <property type="molecule type" value="Genomic_DNA"/>
</dbReference>